<comment type="caution">
    <text evidence="1">The sequence shown here is derived from an EMBL/GenBank/DDBJ whole genome shotgun (WGS) entry which is preliminary data.</text>
</comment>
<evidence type="ECO:0000313" key="2">
    <source>
        <dbReference type="Proteomes" id="UP001162972"/>
    </source>
</evidence>
<dbReference type="Proteomes" id="UP001162972">
    <property type="component" value="Chromosome 11"/>
</dbReference>
<dbReference type="EMBL" id="JAPFFJ010000011">
    <property type="protein sequence ID" value="KAJ6417416.1"/>
    <property type="molecule type" value="Genomic_DNA"/>
</dbReference>
<proteinExistence type="predicted"/>
<dbReference type="AlphaFoldDB" id="A0AAD6P659"/>
<organism evidence="1 2">
    <name type="scientific">Salix udensis</name>
    <dbReference type="NCBI Taxonomy" id="889485"/>
    <lineage>
        <taxon>Eukaryota</taxon>
        <taxon>Viridiplantae</taxon>
        <taxon>Streptophyta</taxon>
        <taxon>Embryophyta</taxon>
        <taxon>Tracheophyta</taxon>
        <taxon>Spermatophyta</taxon>
        <taxon>Magnoliopsida</taxon>
        <taxon>eudicotyledons</taxon>
        <taxon>Gunneridae</taxon>
        <taxon>Pentapetalae</taxon>
        <taxon>rosids</taxon>
        <taxon>fabids</taxon>
        <taxon>Malpighiales</taxon>
        <taxon>Salicaceae</taxon>
        <taxon>Saliceae</taxon>
        <taxon>Salix</taxon>
    </lineage>
</organism>
<name>A0AAD6P659_9ROSI</name>
<reference evidence="1 2" key="1">
    <citation type="journal article" date="2023" name="Int. J. Mol. Sci.">
        <title>De Novo Assembly and Annotation of 11 Diverse Shrub Willow (Salix) Genomes Reveals Novel Gene Organization in Sex-Linked Regions.</title>
        <authorList>
            <person name="Hyden B."/>
            <person name="Feng K."/>
            <person name="Yates T.B."/>
            <person name="Jawdy S."/>
            <person name="Cereghino C."/>
            <person name="Smart L.B."/>
            <person name="Muchero W."/>
        </authorList>
    </citation>
    <scope>NUCLEOTIDE SEQUENCE [LARGE SCALE GENOMIC DNA]</scope>
    <source>
        <tissue evidence="1">Shoot tip</tissue>
    </source>
</reference>
<evidence type="ECO:0000313" key="1">
    <source>
        <dbReference type="EMBL" id="KAJ6417416.1"/>
    </source>
</evidence>
<sequence>MPFKVAAPKLMIPLRLCRWVSDEECHAVSAIDLQQVFKQDMNHANLLVFPESPHPIDLQKPSKNKDRCRQQRKFALVLKMALLVEDMRSWADMRLISMMIALRREDVFMLRLEMNRMHELGFLFGELR</sequence>
<protein>
    <submittedName>
        <fullName evidence="1">Uncharacterized protein</fullName>
    </submittedName>
</protein>
<accession>A0AAD6P659</accession>
<keyword evidence="2" id="KW-1185">Reference proteome</keyword>
<gene>
    <name evidence="1" type="ORF">OIU84_003187</name>
</gene>